<dbReference type="InParanoid" id="G4TS87"/>
<name>G4TS87_SERID</name>
<reference evidence="3 4" key="1">
    <citation type="journal article" date="2011" name="PLoS Pathog.">
        <title>Endophytic Life Strategies Decoded by Genome and Transcriptome Analyses of the Mutualistic Root Symbiont Piriformospora indica.</title>
        <authorList>
            <person name="Zuccaro A."/>
            <person name="Lahrmann U."/>
            <person name="Guldener U."/>
            <person name="Langen G."/>
            <person name="Pfiffi S."/>
            <person name="Biedenkopf D."/>
            <person name="Wong P."/>
            <person name="Samans B."/>
            <person name="Grimm C."/>
            <person name="Basiewicz M."/>
            <person name="Murat C."/>
            <person name="Martin F."/>
            <person name="Kogel K.H."/>
        </authorList>
    </citation>
    <scope>NUCLEOTIDE SEQUENCE [LARGE SCALE GENOMIC DNA]</scope>
    <source>
        <strain evidence="3 4">DSM 11827</strain>
    </source>
</reference>
<sequence>MSYAAVAAHNAPPPSQQPHPDLGLLNTARPTDQVIPDVDTGKVNVVSHDFKQHPVTDTTLHVEHSSSSEDEGHTPDTHKRKSRKDKQRKRKARHAERKFEGWIDWTKDKLFQPAVAGGFFAVVNLGVLGTVGYHVYKRPTLVTEPRMNARPLSYIGAGLFSLFTLESLAADAYLRTAKGQQELRRAEEEGHYLYNKTKEVVLRPKVAGGLLGVANLAVLSALGYGAYTHWDSHIDKKNISYVTIGLITWFSAQGWAVEKYLQEDIPRRY</sequence>
<dbReference type="GO" id="GO:0005840">
    <property type="term" value="C:ribosome"/>
    <property type="evidence" value="ECO:0007669"/>
    <property type="project" value="UniProtKB-KW"/>
</dbReference>
<accession>G4TS87</accession>
<protein>
    <submittedName>
        <fullName evidence="3">Related to 40S ribosomal protein S18-Coprinopsis cinerea</fullName>
    </submittedName>
</protein>
<keyword evidence="2" id="KW-1133">Transmembrane helix</keyword>
<evidence type="ECO:0000313" key="3">
    <source>
        <dbReference type="EMBL" id="CCA74180.1"/>
    </source>
</evidence>
<feature type="transmembrane region" description="Helical" evidence="2">
    <location>
        <begin position="114"/>
        <end position="134"/>
    </location>
</feature>
<feature type="region of interest" description="Disordered" evidence="1">
    <location>
        <begin position="1"/>
        <end position="93"/>
    </location>
</feature>
<feature type="transmembrane region" description="Helical" evidence="2">
    <location>
        <begin position="239"/>
        <end position="257"/>
    </location>
</feature>
<keyword evidence="3" id="KW-0689">Ribosomal protein</keyword>
<gene>
    <name evidence="3" type="ORF">PIIN_08133</name>
</gene>
<dbReference type="OMA" id="EDIPRRY"/>
<comment type="caution">
    <text evidence="3">The sequence shown here is derived from an EMBL/GenBank/DDBJ whole genome shotgun (WGS) entry which is preliminary data.</text>
</comment>
<evidence type="ECO:0000313" key="4">
    <source>
        <dbReference type="Proteomes" id="UP000007148"/>
    </source>
</evidence>
<dbReference type="STRING" id="1109443.G4TS87"/>
<organism evidence="3 4">
    <name type="scientific">Serendipita indica (strain DSM 11827)</name>
    <name type="common">Root endophyte fungus</name>
    <name type="synonym">Piriformospora indica</name>
    <dbReference type="NCBI Taxonomy" id="1109443"/>
    <lineage>
        <taxon>Eukaryota</taxon>
        <taxon>Fungi</taxon>
        <taxon>Dikarya</taxon>
        <taxon>Basidiomycota</taxon>
        <taxon>Agaricomycotina</taxon>
        <taxon>Agaricomycetes</taxon>
        <taxon>Sebacinales</taxon>
        <taxon>Serendipitaceae</taxon>
        <taxon>Serendipita</taxon>
    </lineage>
</organism>
<dbReference type="eggNOG" id="ENOG502SCDT">
    <property type="taxonomic scope" value="Eukaryota"/>
</dbReference>
<feature type="compositionally biased region" description="Basic and acidic residues" evidence="1">
    <location>
        <begin position="48"/>
        <end position="77"/>
    </location>
</feature>
<keyword evidence="3" id="KW-0687">Ribonucleoprotein</keyword>
<keyword evidence="2" id="KW-0472">Membrane</keyword>
<feature type="compositionally biased region" description="Basic residues" evidence="1">
    <location>
        <begin position="78"/>
        <end position="93"/>
    </location>
</feature>
<dbReference type="Proteomes" id="UP000007148">
    <property type="component" value="Unassembled WGS sequence"/>
</dbReference>
<dbReference type="OrthoDB" id="2553651at2759"/>
<dbReference type="AlphaFoldDB" id="G4TS87"/>
<keyword evidence="2" id="KW-0812">Transmembrane</keyword>
<feature type="transmembrane region" description="Helical" evidence="2">
    <location>
        <begin position="206"/>
        <end position="227"/>
    </location>
</feature>
<keyword evidence="4" id="KW-1185">Reference proteome</keyword>
<feature type="transmembrane region" description="Helical" evidence="2">
    <location>
        <begin position="154"/>
        <end position="174"/>
    </location>
</feature>
<evidence type="ECO:0000256" key="1">
    <source>
        <dbReference type="SAM" id="MobiDB-lite"/>
    </source>
</evidence>
<evidence type="ECO:0000256" key="2">
    <source>
        <dbReference type="SAM" id="Phobius"/>
    </source>
</evidence>
<dbReference type="HOGENOM" id="CLU_095754_0_0_1"/>
<dbReference type="EMBL" id="CAFZ01000287">
    <property type="protein sequence ID" value="CCA74180.1"/>
    <property type="molecule type" value="Genomic_DNA"/>
</dbReference>
<proteinExistence type="predicted"/>